<feature type="signal peptide" evidence="2">
    <location>
        <begin position="1"/>
        <end position="16"/>
    </location>
</feature>
<evidence type="ECO:0000313" key="3">
    <source>
        <dbReference type="EMBL" id="CAK1540363.1"/>
    </source>
</evidence>
<name>A0AAV1ITA4_9NEOP</name>
<comment type="caution">
    <text evidence="3">The sequence shown here is derived from an EMBL/GenBank/DDBJ whole genome shotgun (WGS) entry which is preliminary data.</text>
</comment>
<keyword evidence="4" id="KW-1185">Reference proteome</keyword>
<dbReference type="Proteomes" id="UP001497472">
    <property type="component" value="Unassembled WGS sequence"/>
</dbReference>
<dbReference type="AlphaFoldDB" id="A0AAV1ITA4"/>
<sequence length="240" mass="27318">MYHCLLLLFFCSVVNSHWPHHHDGTHNHPPGFFDAWGHGPHGQHEHWHSSEENSSGSSEGDSSDSSGSDSSESCEEDHNTFNKANKNTIDFESLARKIIDTDEAYYNSCNQNKNNVQEIYSIDSYMLIYSVPGVISANVNVQIRHRVINVVASSTGNNFKDVRMLSDILNPAEARWYTESGTIKVLIPYKIRFDQLMTTRCEMVKKDLINVQPLPDVSTFERHDRQGGISNFSPKPRRTY</sequence>
<feature type="compositionally biased region" description="Basic and acidic residues" evidence="1">
    <location>
        <begin position="42"/>
        <end position="51"/>
    </location>
</feature>
<feature type="region of interest" description="Disordered" evidence="1">
    <location>
        <begin position="220"/>
        <end position="240"/>
    </location>
</feature>
<dbReference type="EMBL" id="CAVLEF010000001">
    <property type="protein sequence ID" value="CAK1540363.1"/>
    <property type="molecule type" value="Genomic_DNA"/>
</dbReference>
<proteinExistence type="predicted"/>
<evidence type="ECO:0000256" key="2">
    <source>
        <dbReference type="SAM" id="SignalP"/>
    </source>
</evidence>
<feature type="chain" id="PRO_5043942696" evidence="2">
    <location>
        <begin position="17"/>
        <end position="240"/>
    </location>
</feature>
<protein>
    <submittedName>
        <fullName evidence="3">Uncharacterized protein</fullName>
    </submittedName>
</protein>
<feature type="compositionally biased region" description="Low complexity" evidence="1">
    <location>
        <begin position="52"/>
        <end position="71"/>
    </location>
</feature>
<feature type="region of interest" description="Disordered" evidence="1">
    <location>
        <begin position="40"/>
        <end position="78"/>
    </location>
</feature>
<reference evidence="3 4" key="1">
    <citation type="submission" date="2023-11" db="EMBL/GenBank/DDBJ databases">
        <authorList>
            <person name="Okamura Y."/>
        </authorList>
    </citation>
    <scope>NUCLEOTIDE SEQUENCE [LARGE SCALE GENOMIC DNA]</scope>
</reference>
<evidence type="ECO:0000256" key="1">
    <source>
        <dbReference type="SAM" id="MobiDB-lite"/>
    </source>
</evidence>
<organism evidence="3 4">
    <name type="scientific">Leptosia nina</name>
    <dbReference type="NCBI Taxonomy" id="320188"/>
    <lineage>
        <taxon>Eukaryota</taxon>
        <taxon>Metazoa</taxon>
        <taxon>Ecdysozoa</taxon>
        <taxon>Arthropoda</taxon>
        <taxon>Hexapoda</taxon>
        <taxon>Insecta</taxon>
        <taxon>Pterygota</taxon>
        <taxon>Neoptera</taxon>
        <taxon>Endopterygota</taxon>
        <taxon>Lepidoptera</taxon>
        <taxon>Glossata</taxon>
        <taxon>Ditrysia</taxon>
        <taxon>Papilionoidea</taxon>
        <taxon>Pieridae</taxon>
        <taxon>Pierinae</taxon>
        <taxon>Leptosia</taxon>
    </lineage>
</organism>
<keyword evidence="2" id="KW-0732">Signal</keyword>
<accession>A0AAV1ITA4</accession>
<evidence type="ECO:0000313" key="4">
    <source>
        <dbReference type="Proteomes" id="UP001497472"/>
    </source>
</evidence>
<gene>
    <name evidence="3" type="ORF">LNINA_LOCUS422</name>
</gene>